<evidence type="ECO:0000256" key="1">
    <source>
        <dbReference type="ARBA" id="ARBA00022676"/>
    </source>
</evidence>
<dbReference type="AlphaFoldDB" id="A0A7K3W4Q3"/>
<evidence type="ECO:0000259" key="3">
    <source>
        <dbReference type="Pfam" id="PF00534"/>
    </source>
</evidence>
<dbReference type="InterPro" id="IPR001296">
    <property type="entry name" value="Glyco_trans_1"/>
</dbReference>
<keyword evidence="1" id="KW-0328">Glycosyltransferase</keyword>
<dbReference type="Gene3D" id="3.40.50.2000">
    <property type="entry name" value="Glycogen Phosphorylase B"/>
    <property type="match status" value="2"/>
</dbReference>
<keyword evidence="2 5" id="KW-0808">Transferase</keyword>
<sequence length="412" mass="44983">MSRSDRVKVLQLTGITVGGSAEHLLQLATLLPPDRFETTIALSGGGPLDDEIRATGLPVLDYAPSHGAGHFKQATPDGPVELVRQFLRMRAAMRRHRFDVVHTHTSVAGAMGRVAAWSAGTPVRLHMLHAYAGHAGVPQPKRSLYRLVERALGLVTTHYVAGSRFIRDVGVRHRLFRPEDVTVIPYSSRMTVGDATAADRARLREELGLSPDALLIALVGRIEDQKGADLLIRAVPTVVAQVPRAHVVVVGDGTRRAEAEALAVELGVADRVHFTGWRHDLADVMRAVDVLALPSRWEAFGIVNLEAMAAARPVVGFAVEGIPEVVVHGETGLLSPAGAVDELARDLVRVLTDPELAARLGAAGRRRFVEHYVPHQMMQAHADLYDELIGVARRRRRRPRRLLSRAARRRLG</sequence>
<dbReference type="GO" id="GO:0016757">
    <property type="term" value="F:glycosyltransferase activity"/>
    <property type="evidence" value="ECO:0007669"/>
    <property type="project" value="UniProtKB-KW"/>
</dbReference>
<protein>
    <submittedName>
        <fullName evidence="5">Glycosyltransferase family 4 protein</fullName>
    </submittedName>
</protein>
<feature type="domain" description="Glycosyl transferase family 1" evidence="3">
    <location>
        <begin position="200"/>
        <end position="367"/>
    </location>
</feature>
<reference evidence="5 6" key="1">
    <citation type="submission" date="2020-02" db="EMBL/GenBank/DDBJ databases">
        <title>Geodermatophilus sabuli CPCC 205279 I12A-02694.</title>
        <authorList>
            <person name="Jiang Z."/>
        </authorList>
    </citation>
    <scope>NUCLEOTIDE SEQUENCE [LARGE SCALE GENOMIC DNA]</scope>
    <source>
        <strain evidence="5 6">I12A-02694</strain>
    </source>
</reference>
<name>A0A7K3W4Q3_9ACTN</name>
<dbReference type="EMBL" id="JAAGWF010000017">
    <property type="protein sequence ID" value="NEK59343.1"/>
    <property type="molecule type" value="Genomic_DNA"/>
</dbReference>
<comment type="caution">
    <text evidence="5">The sequence shown here is derived from an EMBL/GenBank/DDBJ whole genome shotgun (WGS) entry which is preliminary data.</text>
</comment>
<dbReference type="PANTHER" id="PTHR12526">
    <property type="entry name" value="GLYCOSYLTRANSFERASE"/>
    <property type="match status" value="1"/>
</dbReference>
<dbReference type="RefSeq" id="WP_163482709.1">
    <property type="nucleotide sequence ID" value="NZ_JAAGWF010000017.1"/>
</dbReference>
<evidence type="ECO:0000313" key="6">
    <source>
        <dbReference type="Proteomes" id="UP000470246"/>
    </source>
</evidence>
<dbReference type="Pfam" id="PF00534">
    <property type="entry name" value="Glycos_transf_1"/>
    <property type="match status" value="1"/>
</dbReference>
<evidence type="ECO:0000313" key="5">
    <source>
        <dbReference type="EMBL" id="NEK59343.1"/>
    </source>
</evidence>
<evidence type="ECO:0000256" key="2">
    <source>
        <dbReference type="ARBA" id="ARBA00022679"/>
    </source>
</evidence>
<feature type="domain" description="Glycosyltransferase subfamily 4-like N-terminal" evidence="4">
    <location>
        <begin position="17"/>
        <end position="185"/>
    </location>
</feature>
<dbReference type="Pfam" id="PF13439">
    <property type="entry name" value="Glyco_transf_4"/>
    <property type="match status" value="1"/>
</dbReference>
<dbReference type="PANTHER" id="PTHR12526:SF510">
    <property type="entry name" value="D-INOSITOL 3-PHOSPHATE GLYCOSYLTRANSFERASE"/>
    <property type="match status" value="1"/>
</dbReference>
<evidence type="ECO:0000259" key="4">
    <source>
        <dbReference type="Pfam" id="PF13439"/>
    </source>
</evidence>
<dbReference type="SUPFAM" id="SSF53756">
    <property type="entry name" value="UDP-Glycosyltransferase/glycogen phosphorylase"/>
    <property type="match status" value="1"/>
</dbReference>
<organism evidence="5 6">
    <name type="scientific">Geodermatophilus sabuli</name>
    <dbReference type="NCBI Taxonomy" id="1564158"/>
    <lineage>
        <taxon>Bacteria</taxon>
        <taxon>Bacillati</taxon>
        <taxon>Actinomycetota</taxon>
        <taxon>Actinomycetes</taxon>
        <taxon>Geodermatophilales</taxon>
        <taxon>Geodermatophilaceae</taxon>
        <taxon>Geodermatophilus</taxon>
    </lineage>
</organism>
<dbReference type="Proteomes" id="UP000470246">
    <property type="component" value="Unassembled WGS sequence"/>
</dbReference>
<keyword evidence="6" id="KW-1185">Reference proteome</keyword>
<accession>A0A7K3W4Q3</accession>
<gene>
    <name evidence="5" type="ORF">GCU56_15890</name>
</gene>
<dbReference type="InterPro" id="IPR028098">
    <property type="entry name" value="Glyco_trans_4-like_N"/>
</dbReference>
<proteinExistence type="predicted"/>